<evidence type="ECO:0008006" key="11">
    <source>
        <dbReference type="Google" id="ProtNLM"/>
    </source>
</evidence>
<evidence type="ECO:0000256" key="4">
    <source>
        <dbReference type="ARBA" id="ARBA00022737"/>
    </source>
</evidence>
<evidence type="ECO:0000256" key="1">
    <source>
        <dbReference type="ARBA" id="ARBA00004123"/>
    </source>
</evidence>
<comment type="caution">
    <text evidence="9">The sequence shown here is derived from an EMBL/GenBank/DDBJ whole genome shotgun (WGS) entry which is preliminary data.</text>
</comment>
<keyword evidence="3 6" id="KW-0819">tRNA processing</keyword>
<evidence type="ECO:0000256" key="6">
    <source>
        <dbReference type="HAMAP-Rule" id="MF_03056"/>
    </source>
</evidence>
<reference evidence="9 10" key="1">
    <citation type="journal article" date="2020" name="Genome Biol. Evol.">
        <title>A new high-quality draft genome assembly of the Chinese cordyceps Ophiocordyceps sinensis.</title>
        <authorList>
            <person name="Shu R."/>
            <person name="Zhang J."/>
            <person name="Meng Q."/>
            <person name="Zhang H."/>
            <person name="Zhou G."/>
            <person name="Li M."/>
            <person name="Wu P."/>
            <person name="Zhao Y."/>
            <person name="Chen C."/>
            <person name="Qin Q."/>
        </authorList>
    </citation>
    <scope>NUCLEOTIDE SEQUENCE [LARGE SCALE GENOMIC DNA]</scope>
    <source>
        <strain evidence="9 10">IOZ07</strain>
    </source>
</reference>
<feature type="compositionally biased region" description="Low complexity" evidence="8">
    <location>
        <begin position="533"/>
        <end position="545"/>
    </location>
</feature>
<sequence length="560" mass="59643">MMKIPYNRVHAHGDVLLAARGGKIHTFSLLDGRHISTWRHPDVLIKPLAIAEATSDAAGGTSPTAPVDAAEGREVGQDEPPAKRQRLEDGEPLKASSGGADAPVAAQGEGEAQDEAQDEGEREGKGKAKGGKSKKAKPEGQPHKVARAPERPVITQVTSTADGRHVLAVSGHDKSIWVFEHDGQGVLTQISQRTMPKRPSAVTIAAHSQIISADKFGDVYSLPLIPAPHSPSSAALRSSTPKPVAKPATLAANTLVVHSKRNLEALRHQKKQLELQGQGAADTPKEGPDFELTLLLGHVSMLTSLALGESEGRRYILSSDRDEHIRVSRYIPQAHVIEGFCLGHKEFVSELVIPPSRREVLISGGGDDELFVWDWKASKVLSTSSVLSVAQKIAPDTAKVAISGLYPLLYPSESGNLTYILAICEGIKAIFSWQLTDENALIHPGVIQLPGAPLHVSVSASESAPPRLIVAMDPGESSVRGLHAMMLTASNGRLSVDTESYFQDEGLEADQADASQSEIRRLLYTVESLRKQASGGEDGVAADAEGTTEMEADEAPAADE</sequence>
<organism evidence="9 10">
    <name type="scientific">Ophiocordyceps sinensis</name>
    <dbReference type="NCBI Taxonomy" id="72228"/>
    <lineage>
        <taxon>Eukaryota</taxon>
        <taxon>Fungi</taxon>
        <taxon>Dikarya</taxon>
        <taxon>Ascomycota</taxon>
        <taxon>Pezizomycotina</taxon>
        <taxon>Sordariomycetes</taxon>
        <taxon>Hypocreomycetidae</taxon>
        <taxon>Hypocreales</taxon>
        <taxon>Ophiocordycipitaceae</taxon>
        <taxon>Ophiocordyceps</taxon>
    </lineage>
</organism>
<dbReference type="InterPro" id="IPR028884">
    <property type="entry name" value="Trm82"/>
</dbReference>
<dbReference type="EMBL" id="JAAVMX010000008">
    <property type="protein sequence ID" value="KAF4505235.1"/>
    <property type="molecule type" value="Genomic_DNA"/>
</dbReference>
<feature type="compositionally biased region" description="Basic and acidic residues" evidence="8">
    <location>
        <begin position="70"/>
        <end position="92"/>
    </location>
</feature>
<feature type="region of interest" description="Disordered" evidence="8">
    <location>
        <begin position="54"/>
        <end position="150"/>
    </location>
</feature>
<protein>
    <recommendedName>
        <fullName evidence="11">Transfer RNA methyltransferase 82</fullName>
    </recommendedName>
</protein>
<dbReference type="Proteomes" id="UP000557566">
    <property type="component" value="Unassembled WGS sequence"/>
</dbReference>
<dbReference type="SUPFAM" id="SSF50978">
    <property type="entry name" value="WD40 repeat-like"/>
    <property type="match status" value="1"/>
</dbReference>
<evidence type="ECO:0000256" key="2">
    <source>
        <dbReference type="ARBA" id="ARBA00022574"/>
    </source>
</evidence>
<dbReference type="AlphaFoldDB" id="A0A8H4LTU6"/>
<dbReference type="UniPathway" id="UPA00989"/>
<keyword evidence="4 6" id="KW-0677">Repeat</keyword>
<dbReference type="GO" id="GO:0005634">
    <property type="term" value="C:nucleus"/>
    <property type="evidence" value="ECO:0007669"/>
    <property type="project" value="UniProtKB-SubCell"/>
</dbReference>
<feature type="repeat" description="WD" evidence="7">
    <location>
        <begin position="341"/>
        <end position="383"/>
    </location>
</feature>
<name>A0A8H4LTU6_9HYPO</name>
<keyword evidence="5 6" id="KW-0539">Nucleus</keyword>
<dbReference type="InterPro" id="IPR015943">
    <property type="entry name" value="WD40/YVTN_repeat-like_dom_sf"/>
</dbReference>
<accession>A0A8H4LTU6</accession>
<evidence type="ECO:0000256" key="5">
    <source>
        <dbReference type="ARBA" id="ARBA00023242"/>
    </source>
</evidence>
<dbReference type="PANTHER" id="PTHR16288">
    <property type="entry name" value="WD40 REPEAT PROTEIN 4"/>
    <property type="match status" value="1"/>
</dbReference>
<dbReference type="InterPro" id="IPR036322">
    <property type="entry name" value="WD40_repeat_dom_sf"/>
</dbReference>
<evidence type="ECO:0000256" key="8">
    <source>
        <dbReference type="SAM" id="MobiDB-lite"/>
    </source>
</evidence>
<feature type="compositionally biased region" description="Basic and acidic residues" evidence="8">
    <location>
        <begin position="136"/>
        <end position="150"/>
    </location>
</feature>
<dbReference type="PANTHER" id="PTHR16288:SF0">
    <property type="entry name" value="TRNA (GUANINE-N(7)-)-METHYLTRANSFERASE NON-CATALYTIC SUBUNIT WDR4"/>
    <property type="match status" value="1"/>
</dbReference>
<dbReference type="GO" id="GO:0106004">
    <property type="term" value="P:tRNA (guanine-N7)-methylation"/>
    <property type="evidence" value="ECO:0007669"/>
    <property type="project" value="UniProtKB-UniRule"/>
</dbReference>
<evidence type="ECO:0000256" key="3">
    <source>
        <dbReference type="ARBA" id="ARBA00022694"/>
    </source>
</evidence>
<evidence type="ECO:0000256" key="7">
    <source>
        <dbReference type="PROSITE-ProRule" id="PRU00221"/>
    </source>
</evidence>
<comment type="similarity">
    <text evidence="6">Belongs to the WD repeat TRM82 family.</text>
</comment>
<dbReference type="HAMAP" id="MF_03056">
    <property type="entry name" value="TRM82"/>
    <property type="match status" value="1"/>
</dbReference>
<dbReference type="OrthoDB" id="339900at2759"/>
<evidence type="ECO:0000313" key="9">
    <source>
        <dbReference type="EMBL" id="KAF4505235.1"/>
    </source>
</evidence>
<proteinExistence type="inferred from homology"/>
<dbReference type="PROSITE" id="PS50082">
    <property type="entry name" value="WD_REPEATS_2"/>
    <property type="match status" value="1"/>
</dbReference>
<dbReference type="Gene3D" id="2.130.10.10">
    <property type="entry name" value="YVTN repeat-like/Quinoprotein amine dehydrogenase"/>
    <property type="match status" value="1"/>
</dbReference>
<comment type="function">
    <text evidence="6">Required for the formation of N(7)-methylguanine at position 46 (m7G46) in tRNA. In the complex, it is required to stabilize and induce conformational changes of the catalytic subunit.</text>
</comment>
<feature type="compositionally biased region" description="Acidic residues" evidence="8">
    <location>
        <begin position="111"/>
        <end position="121"/>
    </location>
</feature>
<feature type="region of interest" description="Disordered" evidence="8">
    <location>
        <begin position="531"/>
        <end position="560"/>
    </location>
</feature>
<gene>
    <name evidence="9" type="ORF">G6O67_007205</name>
</gene>
<dbReference type="InterPro" id="IPR001680">
    <property type="entry name" value="WD40_rpt"/>
</dbReference>
<comment type="subcellular location">
    <subcellularLocation>
        <location evidence="1 6">Nucleus</location>
    </subcellularLocation>
</comment>
<keyword evidence="10" id="KW-1185">Reference proteome</keyword>
<comment type="pathway">
    <text evidence="6">tRNA modification; N(7)-methylguanine-tRNA biosynthesis.</text>
</comment>
<evidence type="ECO:0000313" key="10">
    <source>
        <dbReference type="Proteomes" id="UP000557566"/>
    </source>
</evidence>
<keyword evidence="2 6" id="KW-0853">WD repeat</keyword>
<feature type="compositionally biased region" description="Acidic residues" evidence="8">
    <location>
        <begin position="546"/>
        <end position="560"/>
    </location>
</feature>
<dbReference type="GO" id="GO:0005829">
    <property type="term" value="C:cytosol"/>
    <property type="evidence" value="ECO:0007669"/>
    <property type="project" value="TreeGrafter"/>
</dbReference>
<dbReference type="SMART" id="SM00320">
    <property type="entry name" value="WD40"/>
    <property type="match status" value="3"/>
</dbReference>
<dbReference type="GO" id="GO:0043527">
    <property type="term" value="C:tRNA methyltransferase complex"/>
    <property type="evidence" value="ECO:0007669"/>
    <property type="project" value="TreeGrafter"/>
</dbReference>